<name>A0A8J6BFL0_ELECQ</name>
<dbReference type="Proteomes" id="UP000770717">
    <property type="component" value="Unassembled WGS sequence"/>
</dbReference>
<protein>
    <submittedName>
        <fullName evidence="1">Uncharacterized protein</fullName>
    </submittedName>
</protein>
<keyword evidence="2" id="KW-1185">Reference proteome</keyword>
<dbReference type="AlphaFoldDB" id="A0A8J6BFL0"/>
<accession>A0A8J6BFL0</accession>
<dbReference type="EMBL" id="WNTK01010095">
    <property type="protein sequence ID" value="KAG9462665.1"/>
    <property type="molecule type" value="Genomic_DNA"/>
</dbReference>
<evidence type="ECO:0000313" key="1">
    <source>
        <dbReference type="EMBL" id="KAG9462665.1"/>
    </source>
</evidence>
<organism evidence="1 2">
    <name type="scientific">Eleutherodactylus coqui</name>
    <name type="common">Puerto Rican coqui</name>
    <dbReference type="NCBI Taxonomy" id="57060"/>
    <lineage>
        <taxon>Eukaryota</taxon>
        <taxon>Metazoa</taxon>
        <taxon>Chordata</taxon>
        <taxon>Craniata</taxon>
        <taxon>Vertebrata</taxon>
        <taxon>Euteleostomi</taxon>
        <taxon>Amphibia</taxon>
        <taxon>Batrachia</taxon>
        <taxon>Anura</taxon>
        <taxon>Neobatrachia</taxon>
        <taxon>Hyloidea</taxon>
        <taxon>Eleutherodactylidae</taxon>
        <taxon>Eleutherodactylinae</taxon>
        <taxon>Eleutherodactylus</taxon>
        <taxon>Eleutherodactylus</taxon>
    </lineage>
</organism>
<reference evidence="1" key="1">
    <citation type="thesis" date="2020" institute="ProQuest LLC" country="789 East Eisenhower Parkway, Ann Arbor, MI, USA">
        <title>Comparative Genomics and Chromosome Evolution.</title>
        <authorList>
            <person name="Mudd A.B."/>
        </authorList>
    </citation>
    <scope>NUCLEOTIDE SEQUENCE</scope>
    <source>
        <strain evidence="1">HN-11 Male</strain>
        <tissue evidence="1">Kidney and liver</tissue>
    </source>
</reference>
<proteinExistence type="predicted"/>
<comment type="caution">
    <text evidence="1">The sequence shown here is derived from an EMBL/GenBank/DDBJ whole genome shotgun (WGS) entry which is preliminary data.</text>
</comment>
<gene>
    <name evidence="1" type="ORF">GDO78_013624</name>
</gene>
<sequence>MRLLLRRSEPPTRVSPARPPCCHMRLLRRSEPPTKVSPARLPCCHLRLLWRSEPPTRVSPARPPCCHMRLLLRSWRPPVSRNLLLSASLSAGLRLGHDVVPENGPL</sequence>
<evidence type="ECO:0000313" key="2">
    <source>
        <dbReference type="Proteomes" id="UP000770717"/>
    </source>
</evidence>